<dbReference type="InterPro" id="IPR027468">
    <property type="entry name" value="Alpha-dystroglycan_domain_2"/>
</dbReference>
<keyword evidence="7" id="KW-0963">Cytoplasm</keyword>
<feature type="region of interest" description="Disordered" evidence="25">
    <location>
        <begin position="420"/>
        <end position="618"/>
    </location>
</feature>
<dbReference type="GO" id="GO:0005576">
    <property type="term" value="C:extracellular region"/>
    <property type="evidence" value="ECO:0007669"/>
    <property type="project" value="UniProtKB-SubCell"/>
</dbReference>
<evidence type="ECO:0000256" key="6">
    <source>
        <dbReference type="ARBA" id="ARBA00022475"/>
    </source>
</evidence>
<protein>
    <recommendedName>
        <fullName evidence="21">Dystroglycan 1</fullName>
    </recommendedName>
    <alternativeName>
        <fullName evidence="23">Dystroglycan</fullName>
    </alternativeName>
    <alternativeName>
        <fullName evidence="22">Dystrophin-associated glycoprotein 1</fullName>
    </alternativeName>
</protein>
<feature type="compositionally biased region" description="Acidic residues" evidence="25">
    <location>
        <begin position="334"/>
        <end position="354"/>
    </location>
</feature>
<evidence type="ECO:0000256" key="18">
    <source>
        <dbReference type="ARBA" id="ARBA00023257"/>
    </source>
</evidence>
<feature type="chain" id="PRO_5042557839" description="Dystroglycan 1" evidence="27">
    <location>
        <begin position="21"/>
        <end position="1434"/>
    </location>
</feature>
<keyword evidence="29" id="KW-1185">Reference proteome</keyword>
<feature type="compositionally biased region" description="Low complexity" evidence="25">
    <location>
        <begin position="420"/>
        <end position="457"/>
    </location>
</feature>
<keyword evidence="13" id="KW-0770">Synapse</keyword>
<evidence type="ECO:0000256" key="21">
    <source>
        <dbReference type="ARBA" id="ARBA00026224"/>
    </source>
</evidence>
<evidence type="ECO:0000256" key="3">
    <source>
        <dbReference type="ARBA" id="ARBA00004245"/>
    </source>
</evidence>
<keyword evidence="16" id="KW-0206">Cytoskeleton</keyword>
<dbReference type="PANTHER" id="PTHR21559">
    <property type="entry name" value="DYSTROGLYCAN-RELATED"/>
    <property type="match status" value="1"/>
</dbReference>
<dbReference type="SUPFAM" id="SSF111006">
    <property type="entry name" value="Dystroglycan, domain 2"/>
    <property type="match status" value="1"/>
</dbReference>
<keyword evidence="17" id="KW-0539">Nucleus</keyword>
<evidence type="ECO:0000256" key="15">
    <source>
        <dbReference type="ARBA" id="ARBA00023180"/>
    </source>
</evidence>
<evidence type="ECO:0000256" key="14">
    <source>
        <dbReference type="ARBA" id="ARBA00023157"/>
    </source>
</evidence>
<dbReference type="Gene3D" id="3.30.70.1040">
    <property type="entry name" value="Dystroglycan, domain 2"/>
    <property type="match status" value="1"/>
</dbReference>
<dbReference type="SUPFAM" id="SSF49313">
    <property type="entry name" value="Cadherin-like"/>
    <property type="match status" value="3"/>
</dbReference>
<evidence type="ECO:0000313" key="30">
    <source>
        <dbReference type="RefSeq" id="XP_011502618.1"/>
    </source>
</evidence>
<keyword evidence="6" id="KW-1003">Cell membrane</keyword>
<dbReference type="InterPro" id="IPR030398">
    <property type="entry name" value="SEA_DG_dom"/>
</dbReference>
<keyword evidence="14" id="KW-1015">Disulfide bond</keyword>
<feature type="compositionally biased region" description="Polar residues" evidence="25">
    <location>
        <begin position="522"/>
        <end position="533"/>
    </location>
</feature>
<dbReference type="GO" id="GO:0007411">
    <property type="term" value="P:axon guidance"/>
    <property type="evidence" value="ECO:0007669"/>
    <property type="project" value="TreeGrafter"/>
</dbReference>
<dbReference type="SMART" id="SM00736">
    <property type="entry name" value="CADG"/>
    <property type="match status" value="3"/>
</dbReference>
<organism evidence="29 30">
    <name type="scientific">Ceratosolen solmsi marchali</name>
    <dbReference type="NCBI Taxonomy" id="326594"/>
    <lineage>
        <taxon>Eukaryota</taxon>
        <taxon>Metazoa</taxon>
        <taxon>Ecdysozoa</taxon>
        <taxon>Arthropoda</taxon>
        <taxon>Hexapoda</taxon>
        <taxon>Insecta</taxon>
        <taxon>Pterygota</taxon>
        <taxon>Neoptera</taxon>
        <taxon>Endopterygota</taxon>
        <taxon>Hymenoptera</taxon>
        <taxon>Apocrita</taxon>
        <taxon>Proctotrupomorpha</taxon>
        <taxon>Chalcidoidea</taxon>
        <taxon>Agaonidae</taxon>
        <taxon>Agaoninae</taxon>
        <taxon>Ceratosolen</taxon>
    </lineage>
</organism>
<feature type="compositionally biased region" description="Basic and acidic residues" evidence="25">
    <location>
        <begin position="377"/>
        <end position="389"/>
    </location>
</feature>
<dbReference type="GeneID" id="105366013"/>
<keyword evidence="15" id="KW-0325">Glycoprotein</keyword>
<evidence type="ECO:0000256" key="24">
    <source>
        <dbReference type="ARBA" id="ARBA00034100"/>
    </source>
</evidence>
<feature type="compositionally biased region" description="Polar residues" evidence="25">
    <location>
        <begin position="558"/>
        <end position="597"/>
    </location>
</feature>
<feature type="region of interest" description="Disordered" evidence="25">
    <location>
        <begin position="712"/>
        <end position="774"/>
    </location>
</feature>
<dbReference type="RefSeq" id="XP_011502618.1">
    <property type="nucleotide sequence ID" value="XM_011504316.1"/>
</dbReference>
<feature type="transmembrane region" description="Helical" evidence="26">
    <location>
        <begin position="1295"/>
        <end position="1321"/>
    </location>
</feature>
<dbReference type="InterPro" id="IPR013783">
    <property type="entry name" value="Ig-like_fold"/>
</dbReference>
<keyword evidence="8" id="KW-0964">Secreted</keyword>
<dbReference type="GO" id="GO:0005654">
    <property type="term" value="C:nucleoplasm"/>
    <property type="evidence" value="ECO:0007669"/>
    <property type="project" value="UniProtKB-SubCell"/>
</dbReference>
<feature type="compositionally biased region" description="Pro residues" evidence="25">
    <location>
        <begin position="1420"/>
        <end position="1434"/>
    </location>
</feature>
<evidence type="ECO:0000256" key="1">
    <source>
        <dbReference type="ARBA" id="ARBA00004135"/>
    </source>
</evidence>
<evidence type="ECO:0000256" key="5">
    <source>
        <dbReference type="ARBA" id="ARBA00004642"/>
    </source>
</evidence>
<comment type="subcellular location">
    <subcellularLocation>
        <location evidence="1">Cell membrane</location>
        <location evidence="1">Sarcolemma</location>
    </subcellularLocation>
    <subcellularLocation>
        <location evidence="4">Cell membrane</location>
        <topology evidence="4">Single-pass type I membrane protein</topology>
    </subcellularLocation>
    <subcellularLocation>
        <location evidence="3">Cytoplasm</location>
        <location evidence="3">Cytoskeleton</location>
    </subcellularLocation>
    <subcellularLocation>
        <location evidence="5">Nucleus</location>
        <location evidence="5">Nucleoplasm</location>
    </subcellularLocation>
    <subcellularLocation>
        <location evidence="24">Postsynaptic cell membrane</location>
    </subcellularLocation>
    <subcellularLocation>
        <location evidence="2">Secreted</location>
        <location evidence="2">Extracellular space</location>
    </subcellularLocation>
</comment>
<dbReference type="GO" id="GO:0005856">
    <property type="term" value="C:cytoskeleton"/>
    <property type="evidence" value="ECO:0007669"/>
    <property type="project" value="UniProtKB-SubCell"/>
</dbReference>
<dbReference type="GO" id="GO:0021675">
    <property type="term" value="P:nerve development"/>
    <property type="evidence" value="ECO:0007669"/>
    <property type="project" value="TreeGrafter"/>
</dbReference>
<dbReference type="InterPro" id="IPR015919">
    <property type="entry name" value="Cadherin-like_sf"/>
</dbReference>
<dbReference type="Proteomes" id="UP000695007">
    <property type="component" value="Unplaced"/>
</dbReference>
<evidence type="ECO:0000256" key="25">
    <source>
        <dbReference type="SAM" id="MobiDB-lite"/>
    </source>
</evidence>
<feature type="domain" description="Peptidase S72" evidence="28">
    <location>
        <begin position="1152"/>
        <end position="1268"/>
    </location>
</feature>
<feature type="compositionally biased region" description="Basic and acidic residues" evidence="25">
    <location>
        <begin position="1331"/>
        <end position="1340"/>
    </location>
</feature>
<dbReference type="PANTHER" id="PTHR21559:SF21">
    <property type="entry name" value="DYSTROGLYCAN 1"/>
    <property type="match status" value="1"/>
</dbReference>
<dbReference type="Gene3D" id="2.60.40.10">
    <property type="entry name" value="Immunoglobulins"/>
    <property type="match status" value="3"/>
</dbReference>
<feature type="compositionally biased region" description="Low complexity" evidence="25">
    <location>
        <begin position="534"/>
        <end position="552"/>
    </location>
</feature>
<sequence>MKKMKPMKLLLLFLLPLCLGLSMQEDDLVFDDVGEETPTAAAESEPRQHQQSRDNVSLKEKTTSSTTLPKYAKKWQRNQKLLPIRDSIATVGHVFKFRISKDIFIGNLDYFEAHGLGSKTLPRWLRWDEPANVLSGVPSRKDLARNPISITAYGKNEEVAQGSFTIHVVPENRERYKHGDGKKTCREEQDRTMLTILIDARYDSLNPSTKVNALENLAGFLGLHTSSLSMYPDSEKLYSSSPLSNGGSSVVLSGPGNISRRREKHSTLVQWQVGCDGHFWPHEINTIKLIPEQAMDGTLSEVMQLPVYQWRVWSDSNGYERNRRETTGSGDNFLPDEEEDEYDEEEYDDEDYDTNEGITESPQQPKQKTTGHQTGVVDEHPHRHHHGEDSIAGIGADINNEEDFVWRNEGIDNAIFNSTTASATTPSTPSTIAVTLSPSSTSSPSTSILTSTSTSTPTPTPTPTPTSSSSSTTTTTTTEAVAAEITTTPPSSSTTKSASATATATSDSSTTTTSIATAEPSNSSITPQEPSNPTIANATTTTTTTTTTARTTFDGTIESLTTETPVSSADTNATQPSTNSVFQSTSSNNVSTDVRSTMDNEDSLTTKEDLESETESDITTSMQPNIFVVSESTTASGSGASIAEGLLPTFDPNVTSILTVVNATTEEYTDAFVPSREVPLIVNFTTSQWNDNVTESVPARSFDPVEGIHIPEYNSTNSTTSTTTLSTTISTTPSTPIVPNTTTSESTTMPSSTNTTTKMPESTSTTTTMSTTTTTTTTTMMTTTTTTTAATTKQSQPSTTETLKIEYGVRNFPPKVESRLKKIPITQGKLLSYTIPEDAFSDPEDGNTRQLRLRIYEKGAPLKSTYWLQFNEDTQEVYGLPLEEYYGPFAFEIRAIDSEGLTASNRLDVSVQQHKQIRAMNHEFHLYLKIEKRSEFKTNVDWELKVMRSLAELYGDTDLNYITVRSIDIDRDQAIYTWTNDSLARSSTCPQEEINRLYRVLVHDEKTEDPSEGLMRVLGPEIKPKRVVYQGLEQCQQSKETQINKFPVPRNQIDQLNATVGQLFVYRVPKDTFFDEEDGDTGSMKASLLTANRTEIPQWDWLQFDSNNQEFYGVPLKQDIGRKTYQLIVKDREGLEATDSLVAEVHSAPMLRHVVEISMTLNMPLEAFAHSALKKREFIHKLQRLYGDKNASAISILSINGNHDTTTVIWRNLSLPTQECPSDEITRLRRVLVNDNKSFSDELDREFNSDSHQPDFAVIQITVGSTGACGNVGIGRPEMPPLDDSTSVGATHDDYLITFVLPAIIIVAMLLLAGLIACILYKRRRSGKMSVSEKDDERQSFRSKGIPVIFQDELDEKPDPGNKSPIILKEEKPPLPPPEYQRAEDGADIPMLSKESSEEPYQPPPPFATNRENSRQNRPKPTPTYRKPPPYVPP</sequence>
<keyword evidence="18" id="KW-0628">Postsynaptic cell membrane</keyword>
<evidence type="ECO:0000313" key="29">
    <source>
        <dbReference type="Proteomes" id="UP000695007"/>
    </source>
</evidence>
<comment type="function">
    <text evidence="20">Transmembrane protein that plays important roles in connecting the extracellular matrix to the cytoskeleton. Acts as a cell adhesion receptor in both muscle and non-muscle tissues. Receptor for both DMD and UTRN and, through these interactions, scaffolds axin to the cytoskeleton. Also functions in cell adhesion-mediated signaling and implicated in cell polarity.</text>
</comment>
<dbReference type="GO" id="GO:0005509">
    <property type="term" value="F:calcium ion binding"/>
    <property type="evidence" value="ECO:0007669"/>
    <property type="project" value="InterPro"/>
</dbReference>
<dbReference type="KEGG" id="csol:105366013"/>
<evidence type="ECO:0000256" key="10">
    <source>
        <dbReference type="ARBA" id="ARBA00022692"/>
    </source>
</evidence>
<evidence type="ECO:0000256" key="20">
    <source>
        <dbReference type="ARBA" id="ARBA00024991"/>
    </source>
</evidence>
<evidence type="ECO:0000256" key="4">
    <source>
        <dbReference type="ARBA" id="ARBA00004251"/>
    </source>
</evidence>
<comment type="function">
    <text evidence="19">The dystroglycan complex is involved in a number of processes including laminin and basement membrane assembly, sarcolemmal stability, cell survival, peripheral nerve myelination, nodal structure, cell migration, and epithelial polarization.</text>
</comment>
<evidence type="ECO:0000259" key="28">
    <source>
        <dbReference type="PROSITE" id="PS51699"/>
    </source>
</evidence>
<evidence type="ECO:0000256" key="2">
    <source>
        <dbReference type="ARBA" id="ARBA00004239"/>
    </source>
</evidence>
<evidence type="ECO:0000256" key="11">
    <source>
        <dbReference type="ARBA" id="ARBA00022729"/>
    </source>
</evidence>
<dbReference type="Pfam" id="PF05454">
    <property type="entry name" value="DAG1"/>
    <property type="match status" value="2"/>
</dbReference>
<keyword evidence="11 27" id="KW-0732">Signal</keyword>
<keyword evidence="9" id="KW-0597">Phosphoprotein</keyword>
<feature type="domain" description="Peptidase S72" evidence="28">
    <location>
        <begin position="919"/>
        <end position="1034"/>
    </location>
</feature>
<keyword evidence="10 26" id="KW-0812">Transmembrane</keyword>
<reference evidence="30" key="1">
    <citation type="submission" date="2025-08" db="UniProtKB">
        <authorList>
            <consortium name="RefSeq"/>
        </authorList>
    </citation>
    <scope>IDENTIFICATION</scope>
</reference>
<evidence type="ECO:0000256" key="19">
    <source>
        <dbReference type="ARBA" id="ARBA00023567"/>
    </source>
</evidence>
<feature type="signal peptide" evidence="27">
    <location>
        <begin position="1"/>
        <end position="20"/>
    </location>
</feature>
<feature type="region of interest" description="Disordered" evidence="25">
    <location>
        <begin position="1328"/>
        <end position="1434"/>
    </location>
</feature>
<dbReference type="GO" id="GO:0045211">
    <property type="term" value="C:postsynaptic membrane"/>
    <property type="evidence" value="ECO:0007669"/>
    <property type="project" value="UniProtKB-SubCell"/>
</dbReference>
<evidence type="ECO:0000256" key="8">
    <source>
        <dbReference type="ARBA" id="ARBA00022525"/>
    </source>
</evidence>
<evidence type="ECO:0000256" key="23">
    <source>
        <dbReference type="ARBA" id="ARBA00031034"/>
    </source>
</evidence>
<evidence type="ECO:0000256" key="26">
    <source>
        <dbReference type="SAM" id="Phobius"/>
    </source>
</evidence>
<dbReference type="GO" id="GO:0002009">
    <property type="term" value="P:morphogenesis of an epithelium"/>
    <property type="evidence" value="ECO:0007669"/>
    <property type="project" value="TreeGrafter"/>
</dbReference>
<feature type="compositionally biased region" description="Low complexity" evidence="25">
    <location>
        <begin position="465"/>
        <end position="521"/>
    </location>
</feature>
<accession>A0AAJ7DZZ3</accession>
<feature type="compositionally biased region" description="Basic and acidic residues" evidence="25">
    <location>
        <begin position="44"/>
        <end position="62"/>
    </location>
</feature>
<evidence type="ECO:0000256" key="17">
    <source>
        <dbReference type="ARBA" id="ARBA00023242"/>
    </source>
</evidence>
<evidence type="ECO:0000256" key="27">
    <source>
        <dbReference type="SAM" id="SignalP"/>
    </source>
</evidence>
<dbReference type="GO" id="GO:0016011">
    <property type="term" value="C:dystroglycan complex"/>
    <property type="evidence" value="ECO:0007669"/>
    <property type="project" value="TreeGrafter"/>
</dbReference>
<gene>
    <name evidence="30" type="primary">LOC105366013</name>
</gene>
<evidence type="ECO:0000256" key="12">
    <source>
        <dbReference type="ARBA" id="ARBA00022989"/>
    </source>
</evidence>
<dbReference type="PROSITE" id="PS51699">
    <property type="entry name" value="SEA_DG"/>
    <property type="match status" value="2"/>
</dbReference>
<evidence type="ECO:0000256" key="9">
    <source>
        <dbReference type="ARBA" id="ARBA00022553"/>
    </source>
</evidence>
<dbReference type="CDD" id="cd11303">
    <property type="entry name" value="Dystroglycan_repeat"/>
    <property type="match status" value="2"/>
</dbReference>
<name>A0AAJ7DZZ3_9HYME</name>
<evidence type="ECO:0000256" key="13">
    <source>
        <dbReference type="ARBA" id="ARBA00023018"/>
    </source>
</evidence>
<evidence type="ECO:0000256" key="22">
    <source>
        <dbReference type="ARBA" id="ARBA00030092"/>
    </source>
</evidence>
<feature type="compositionally biased region" description="Low complexity" evidence="25">
    <location>
        <begin position="714"/>
        <end position="774"/>
    </location>
</feature>
<evidence type="ECO:0000256" key="16">
    <source>
        <dbReference type="ARBA" id="ARBA00023212"/>
    </source>
</evidence>
<feature type="region of interest" description="Disordered" evidence="25">
    <location>
        <begin position="37"/>
        <end position="65"/>
    </location>
</feature>
<dbReference type="GO" id="GO:0042383">
    <property type="term" value="C:sarcolemma"/>
    <property type="evidence" value="ECO:0007669"/>
    <property type="project" value="UniProtKB-SubCell"/>
</dbReference>
<proteinExistence type="predicted"/>
<feature type="compositionally biased region" description="Polar residues" evidence="25">
    <location>
        <begin position="356"/>
        <end position="373"/>
    </location>
</feature>
<keyword evidence="12 26" id="KW-1133">Transmembrane helix</keyword>
<evidence type="ECO:0000256" key="7">
    <source>
        <dbReference type="ARBA" id="ARBA00022490"/>
    </source>
</evidence>
<feature type="region of interest" description="Disordered" evidence="25">
    <location>
        <begin position="320"/>
        <end position="393"/>
    </location>
</feature>
<dbReference type="InterPro" id="IPR006644">
    <property type="entry name" value="Cadg"/>
</dbReference>
<keyword evidence="26" id="KW-0472">Membrane</keyword>
<dbReference type="GO" id="GO:0043236">
    <property type="term" value="F:laminin binding"/>
    <property type="evidence" value="ECO:0007669"/>
    <property type="project" value="TreeGrafter"/>
</dbReference>
<dbReference type="InterPro" id="IPR008465">
    <property type="entry name" value="DAG1_C"/>
</dbReference>